<organism evidence="1 2">
    <name type="scientific">Pontibacter lucknowensis</name>
    <dbReference type="NCBI Taxonomy" id="1077936"/>
    <lineage>
        <taxon>Bacteria</taxon>
        <taxon>Pseudomonadati</taxon>
        <taxon>Bacteroidota</taxon>
        <taxon>Cytophagia</taxon>
        <taxon>Cytophagales</taxon>
        <taxon>Hymenobacteraceae</taxon>
        <taxon>Pontibacter</taxon>
    </lineage>
</organism>
<reference evidence="2" key="1">
    <citation type="submission" date="2017-01" db="EMBL/GenBank/DDBJ databases">
        <authorList>
            <person name="Varghese N."/>
            <person name="Submissions S."/>
        </authorList>
    </citation>
    <scope>NUCLEOTIDE SEQUENCE [LARGE SCALE GENOMIC DNA]</scope>
    <source>
        <strain evidence="2">DM9</strain>
    </source>
</reference>
<dbReference type="Proteomes" id="UP000185924">
    <property type="component" value="Unassembled WGS sequence"/>
</dbReference>
<accession>A0A1N6X3N5</accession>
<keyword evidence="2" id="KW-1185">Reference proteome</keyword>
<dbReference type="OrthoDB" id="8908434at2"/>
<dbReference type="AlphaFoldDB" id="A0A1N6X3N5"/>
<dbReference type="Pfam" id="PF20383">
    <property type="entry name" value="DUF6678"/>
    <property type="match status" value="1"/>
</dbReference>
<sequence length="128" mass="15000">MIKLYDGLSRILDEKRLVPIMNNTKWKELIAAMLSLPQIEPHVRIKYLHEDVAPKHYAPIWWEQLEHTGLANIEWLEIKAMKETSTGLLAPTLQADYTDLFQEVLDKYGIPHEVEGEIFRIMGYQQLQ</sequence>
<evidence type="ECO:0000313" key="2">
    <source>
        <dbReference type="Proteomes" id="UP000185924"/>
    </source>
</evidence>
<proteinExistence type="predicted"/>
<protein>
    <submittedName>
        <fullName evidence="1">Uncharacterized protein</fullName>
    </submittedName>
</protein>
<dbReference type="STRING" id="1077936.SAMN05421545_1910"/>
<evidence type="ECO:0000313" key="1">
    <source>
        <dbReference type="EMBL" id="SIQ96984.1"/>
    </source>
</evidence>
<dbReference type="InterPro" id="IPR046500">
    <property type="entry name" value="DUF6678"/>
</dbReference>
<dbReference type="EMBL" id="FTNM01000002">
    <property type="protein sequence ID" value="SIQ96984.1"/>
    <property type="molecule type" value="Genomic_DNA"/>
</dbReference>
<dbReference type="RefSeq" id="WP_076421899.1">
    <property type="nucleotide sequence ID" value="NZ_FTNM01000002.1"/>
</dbReference>
<gene>
    <name evidence="1" type="ORF">SAMN05421545_1910</name>
</gene>
<name>A0A1N6X3N5_9BACT</name>